<dbReference type="PANTHER" id="PTHR33129:SF1">
    <property type="entry name" value="ATP-BINDING PROTEIN"/>
    <property type="match status" value="1"/>
</dbReference>
<dbReference type="InterPro" id="IPR052980">
    <property type="entry name" value="Crinkler_effector"/>
</dbReference>
<organism evidence="1 2">
    <name type="scientific">Diversispora epigaea</name>
    <dbReference type="NCBI Taxonomy" id="1348612"/>
    <lineage>
        <taxon>Eukaryota</taxon>
        <taxon>Fungi</taxon>
        <taxon>Fungi incertae sedis</taxon>
        <taxon>Mucoromycota</taxon>
        <taxon>Glomeromycotina</taxon>
        <taxon>Glomeromycetes</taxon>
        <taxon>Diversisporales</taxon>
        <taxon>Diversisporaceae</taxon>
        <taxon>Diversispora</taxon>
    </lineage>
</organism>
<gene>
    <name evidence="1" type="ORF">Glove_564g54</name>
</gene>
<name>A0A397GEU8_9GLOM</name>
<dbReference type="PANTHER" id="PTHR33129">
    <property type="entry name" value="PROTEIN KINASE DOMAIN-CONTAINING PROTEIN-RELATED"/>
    <property type="match status" value="1"/>
</dbReference>
<comment type="caution">
    <text evidence="1">The sequence shown here is derived from an EMBL/GenBank/DDBJ whole genome shotgun (WGS) entry which is preliminary data.</text>
</comment>
<keyword evidence="2" id="KW-1185">Reference proteome</keyword>
<evidence type="ECO:0000313" key="1">
    <source>
        <dbReference type="EMBL" id="RHZ47946.1"/>
    </source>
</evidence>
<accession>A0A397GEU8</accession>
<dbReference type="Proteomes" id="UP000266861">
    <property type="component" value="Unassembled WGS sequence"/>
</dbReference>
<dbReference type="AlphaFoldDB" id="A0A397GEU8"/>
<dbReference type="EMBL" id="PQFF01000479">
    <property type="protein sequence ID" value="RHZ47946.1"/>
    <property type="molecule type" value="Genomic_DNA"/>
</dbReference>
<protein>
    <submittedName>
        <fullName evidence="1">Uncharacterized protein</fullName>
    </submittedName>
</protein>
<reference evidence="1 2" key="1">
    <citation type="submission" date="2018-08" db="EMBL/GenBank/DDBJ databases">
        <title>Genome and evolution of the arbuscular mycorrhizal fungus Diversispora epigaea (formerly Glomus versiforme) and its bacterial endosymbionts.</title>
        <authorList>
            <person name="Sun X."/>
            <person name="Fei Z."/>
            <person name="Harrison M."/>
        </authorList>
    </citation>
    <scope>NUCLEOTIDE SEQUENCE [LARGE SCALE GENOMIC DNA]</scope>
    <source>
        <strain evidence="1 2">IT104</strain>
    </source>
</reference>
<proteinExistence type="predicted"/>
<dbReference type="OrthoDB" id="2441519at2759"/>
<dbReference type="STRING" id="1348612.A0A397GEU8"/>
<evidence type="ECO:0000313" key="2">
    <source>
        <dbReference type="Proteomes" id="UP000266861"/>
    </source>
</evidence>
<sequence length="242" mass="28393">MLAQKDEIIVYDSCAKDSPIVFDKEKVIEVLNLKEKISYLNKPNVWYIVDGKIPVKVEAKTILVCSPKKDYYRNFDKYIGTTIRFMPVWSWNEIETCRNRMFNKLNKSYVKDLFLKWGGIPQFILEKAEDVSQQILIEEAIVKSNARLLDFVGEIDHDEDTIHKLIHIHTNLPGEENEEYTEIHYVKKFILFASEYVATSVIAKLEKNYRRQLRNFVLSSSSESEYSTLQSNIFEQIAHQIL</sequence>